<proteinExistence type="predicted"/>
<accession>A0A9W4WYD6</accession>
<evidence type="ECO:0000313" key="2">
    <source>
        <dbReference type="Proteomes" id="UP001153678"/>
    </source>
</evidence>
<dbReference type="AlphaFoldDB" id="A0A9W4WYD6"/>
<name>A0A9W4WYD6_9GLOM</name>
<organism evidence="1 2">
    <name type="scientific">Funneliformis geosporum</name>
    <dbReference type="NCBI Taxonomy" id="1117311"/>
    <lineage>
        <taxon>Eukaryota</taxon>
        <taxon>Fungi</taxon>
        <taxon>Fungi incertae sedis</taxon>
        <taxon>Mucoromycota</taxon>
        <taxon>Glomeromycotina</taxon>
        <taxon>Glomeromycetes</taxon>
        <taxon>Glomerales</taxon>
        <taxon>Glomeraceae</taxon>
        <taxon>Funneliformis</taxon>
    </lineage>
</organism>
<reference evidence="1" key="1">
    <citation type="submission" date="2022-08" db="EMBL/GenBank/DDBJ databases">
        <authorList>
            <person name="Kallberg Y."/>
            <person name="Tangrot J."/>
            <person name="Rosling A."/>
        </authorList>
    </citation>
    <scope>NUCLEOTIDE SEQUENCE</scope>
    <source>
        <strain evidence="1">Wild A</strain>
    </source>
</reference>
<dbReference type="Proteomes" id="UP001153678">
    <property type="component" value="Unassembled WGS sequence"/>
</dbReference>
<keyword evidence="2" id="KW-1185">Reference proteome</keyword>
<dbReference type="OrthoDB" id="2310771at2759"/>
<feature type="non-terminal residue" evidence="1">
    <location>
        <position position="82"/>
    </location>
</feature>
<comment type="caution">
    <text evidence="1">The sequence shown here is derived from an EMBL/GenBank/DDBJ whole genome shotgun (WGS) entry which is preliminary data.</text>
</comment>
<protein>
    <submittedName>
        <fullName evidence="1">12278_t:CDS:1</fullName>
    </submittedName>
</protein>
<evidence type="ECO:0000313" key="1">
    <source>
        <dbReference type="EMBL" id="CAI2194742.1"/>
    </source>
</evidence>
<gene>
    <name evidence="1" type="ORF">FWILDA_LOCUS16729</name>
</gene>
<dbReference type="EMBL" id="CAMKVN010011368">
    <property type="protein sequence ID" value="CAI2194742.1"/>
    <property type="molecule type" value="Genomic_DNA"/>
</dbReference>
<feature type="non-terminal residue" evidence="1">
    <location>
        <position position="1"/>
    </location>
</feature>
<sequence length="82" mass="10024">HITERNLQYIFEDLLGKKFPSCRPSFLNEMHLDGYNEELHLAFKFQDPQHYYLNLMFHRRGGIDLEEQNHEIRRSRIYAKSK</sequence>